<dbReference type="RefSeq" id="WP_078485746.1">
    <property type="nucleotide sequence ID" value="NZ_MPRJ01000005.1"/>
</dbReference>
<evidence type="ECO:0000256" key="4">
    <source>
        <dbReference type="ARBA" id="ARBA00022692"/>
    </source>
</evidence>
<keyword evidence="5" id="KW-0547">Nucleotide-binding</keyword>
<evidence type="ECO:0000256" key="10">
    <source>
        <dbReference type="ARBA" id="ARBA00023136"/>
    </source>
</evidence>
<evidence type="ECO:0000313" key="14">
    <source>
        <dbReference type="EMBL" id="OOZ37673.1"/>
    </source>
</evidence>
<dbReference type="OrthoDB" id="9806127at2"/>
<evidence type="ECO:0000259" key="12">
    <source>
        <dbReference type="PROSITE" id="PS50893"/>
    </source>
</evidence>
<dbReference type="CDD" id="cd18552">
    <property type="entry name" value="ABC_6TM_MsbA_like"/>
    <property type="match status" value="1"/>
</dbReference>
<dbReference type="Gene3D" id="1.20.1560.10">
    <property type="entry name" value="ABC transporter type 1, transmembrane domain"/>
    <property type="match status" value="1"/>
</dbReference>
<feature type="transmembrane region" description="Helical" evidence="11">
    <location>
        <begin position="136"/>
        <end position="155"/>
    </location>
</feature>
<dbReference type="Pfam" id="PF00664">
    <property type="entry name" value="ABC_membrane"/>
    <property type="match status" value="1"/>
</dbReference>
<dbReference type="InterPro" id="IPR017871">
    <property type="entry name" value="ABC_transporter-like_CS"/>
</dbReference>
<dbReference type="InterPro" id="IPR011917">
    <property type="entry name" value="ABC_transpr_lipidA"/>
</dbReference>
<reference evidence="14 15" key="1">
    <citation type="submission" date="2016-11" db="EMBL/GenBank/DDBJ databases">
        <title>Mixed transmission modes and dynamic genome evolution in an obligate animal-bacterial symbiosis.</title>
        <authorList>
            <person name="Russell S.L."/>
            <person name="Corbett-Detig R.B."/>
            <person name="Cavanaugh C.M."/>
        </authorList>
    </citation>
    <scope>NUCLEOTIDE SEQUENCE [LARGE SCALE GENOMIC DNA]</scope>
    <source>
        <strain evidence="14">Se-Cadez</strain>
    </source>
</reference>
<evidence type="ECO:0000256" key="7">
    <source>
        <dbReference type="ARBA" id="ARBA00022967"/>
    </source>
</evidence>
<dbReference type="InterPro" id="IPR027417">
    <property type="entry name" value="P-loop_NTPase"/>
</dbReference>
<dbReference type="SUPFAM" id="SSF90123">
    <property type="entry name" value="ABC transporter transmembrane region"/>
    <property type="match status" value="1"/>
</dbReference>
<evidence type="ECO:0000256" key="6">
    <source>
        <dbReference type="ARBA" id="ARBA00022840"/>
    </source>
</evidence>
<feature type="domain" description="ABC transmembrane type-1" evidence="13">
    <location>
        <begin position="22"/>
        <end position="300"/>
    </location>
</feature>
<feature type="domain" description="ABC transporter" evidence="12">
    <location>
        <begin position="334"/>
        <end position="570"/>
    </location>
</feature>
<dbReference type="InterPro" id="IPR039421">
    <property type="entry name" value="Type_1_exporter"/>
</dbReference>
<dbReference type="GO" id="GO:0016887">
    <property type="term" value="F:ATP hydrolysis activity"/>
    <property type="evidence" value="ECO:0007669"/>
    <property type="project" value="InterPro"/>
</dbReference>
<evidence type="ECO:0000256" key="9">
    <source>
        <dbReference type="ARBA" id="ARBA00023055"/>
    </source>
</evidence>
<dbReference type="InterPro" id="IPR003439">
    <property type="entry name" value="ABC_transporter-like_ATP-bd"/>
</dbReference>
<dbReference type="PROSITE" id="PS50929">
    <property type="entry name" value="ABC_TM1F"/>
    <property type="match status" value="1"/>
</dbReference>
<proteinExistence type="predicted"/>
<feature type="transmembrane region" description="Helical" evidence="11">
    <location>
        <begin position="161"/>
        <end position="179"/>
    </location>
</feature>
<keyword evidence="7" id="KW-1278">Translocase</keyword>
<dbReference type="PROSITE" id="PS50893">
    <property type="entry name" value="ABC_TRANSPORTER_2"/>
    <property type="match status" value="1"/>
</dbReference>
<evidence type="ECO:0000259" key="13">
    <source>
        <dbReference type="PROSITE" id="PS50929"/>
    </source>
</evidence>
<name>A0A1T2KXW4_9GAMM</name>
<accession>A0A1T2KXW4</accession>
<dbReference type="FunFam" id="3.40.50.300:FF:000140">
    <property type="entry name" value="Lipid A export ATP-binding/permease protein MsbA"/>
    <property type="match status" value="1"/>
</dbReference>
<dbReference type="GO" id="GO:0034040">
    <property type="term" value="F:ATPase-coupled lipid transmembrane transporter activity"/>
    <property type="evidence" value="ECO:0007669"/>
    <property type="project" value="InterPro"/>
</dbReference>
<organism evidence="14 15">
    <name type="scientific">Solemya velesiana gill symbiont</name>
    <dbReference type="NCBI Taxonomy" id="1918948"/>
    <lineage>
        <taxon>Bacteria</taxon>
        <taxon>Pseudomonadati</taxon>
        <taxon>Pseudomonadota</taxon>
        <taxon>Gammaproteobacteria</taxon>
        <taxon>sulfur-oxidizing symbionts</taxon>
    </lineage>
</organism>
<dbReference type="Gene3D" id="3.40.50.300">
    <property type="entry name" value="P-loop containing nucleotide triphosphate hydrolases"/>
    <property type="match status" value="1"/>
</dbReference>
<evidence type="ECO:0000256" key="5">
    <source>
        <dbReference type="ARBA" id="ARBA00022741"/>
    </source>
</evidence>
<dbReference type="GO" id="GO:0015421">
    <property type="term" value="F:ABC-type oligopeptide transporter activity"/>
    <property type="evidence" value="ECO:0007669"/>
    <property type="project" value="TreeGrafter"/>
</dbReference>
<dbReference type="Pfam" id="PF00005">
    <property type="entry name" value="ABC_tran"/>
    <property type="match status" value="1"/>
</dbReference>
<dbReference type="PROSITE" id="PS00211">
    <property type="entry name" value="ABC_TRANSPORTER_1"/>
    <property type="match status" value="1"/>
</dbReference>
<evidence type="ECO:0000256" key="3">
    <source>
        <dbReference type="ARBA" id="ARBA00022475"/>
    </source>
</evidence>
<evidence type="ECO:0000256" key="2">
    <source>
        <dbReference type="ARBA" id="ARBA00022448"/>
    </source>
</evidence>
<dbReference type="PANTHER" id="PTHR43394:SF1">
    <property type="entry name" value="ATP-BINDING CASSETTE SUB-FAMILY B MEMBER 10, MITOCHONDRIAL"/>
    <property type="match status" value="1"/>
</dbReference>
<comment type="caution">
    <text evidence="14">The sequence shown here is derived from an EMBL/GenBank/DDBJ whole genome shotgun (WGS) entry which is preliminary data.</text>
</comment>
<keyword evidence="10 11" id="KW-0472">Membrane</keyword>
<dbReference type="InterPro" id="IPR003593">
    <property type="entry name" value="AAA+_ATPase"/>
</dbReference>
<dbReference type="PANTHER" id="PTHR43394">
    <property type="entry name" value="ATP-DEPENDENT PERMEASE MDL1, MITOCHONDRIAL"/>
    <property type="match status" value="1"/>
</dbReference>
<dbReference type="InterPro" id="IPR011527">
    <property type="entry name" value="ABC1_TM_dom"/>
</dbReference>
<keyword evidence="9" id="KW-0445">Lipid transport</keyword>
<dbReference type="GO" id="GO:0005524">
    <property type="term" value="F:ATP binding"/>
    <property type="evidence" value="ECO:0007669"/>
    <property type="project" value="UniProtKB-KW"/>
</dbReference>
<dbReference type="Proteomes" id="UP000190896">
    <property type="component" value="Unassembled WGS sequence"/>
</dbReference>
<feature type="transmembrane region" description="Helical" evidence="11">
    <location>
        <begin position="239"/>
        <end position="263"/>
    </location>
</feature>
<dbReference type="SUPFAM" id="SSF52540">
    <property type="entry name" value="P-loop containing nucleoside triphosphate hydrolases"/>
    <property type="match status" value="1"/>
</dbReference>
<dbReference type="GO" id="GO:0005886">
    <property type="term" value="C:plasma membrane"/>
    <property type="evidence" value="ECO:0007669"/>
    <property type="project" value="UniProtKB-SubCell"/>
</dbReference>
<protein>
    <submittedName>
        <fullName evidence="14">Lipid A export permease/ATP-binding protein MsbA</fullName>
    </submittedName>
</protein>
<evidence type="ECO:0000256" key="11">
    <source>
        <dbReference type="SAM" id="Phobius"/>
    </source>
</evidence>
<keyword evidence="15" id="KW-1185">Reference proteome</keyword>
<gene>
    <name evidence="14" type="ORF">BOW51_01430</name>
</gene>
<dbReference type="EMBL" id="MPRJ01000005">
    <property type="protein sequence ID" value="OOZ37673.1"/>
    <property type="molecule type" value="Genomic_DNA"/>
</dbReference>
<comment type="subcellular location">
    <subcellularLocation>
        <location evidence="1">Cell membrane</location>
        <topology evidence="1">Multi-pass membrane protein</topology>
    </subcellularLocation>
</comment>
<dbReference type="AlphaFoldDB" id="A0A1T2KXW4"/>
<keyword evidence="4 11" id="KW-0812">Transmembrane</keyword>
<keyword evidence="8 11" id="KW-1133">Transmembrane helix</keyword>
<feature type="transmembrane region" description="Helical" evidence="11">
    <location>
        <begin position="20"/>
        <end position="42"/>
    </location>
</feature>
<keyword evidence="3" id="KW-1003">Cell membrane</keyword>
<dbReference type="SMART" id="SM00382">
    <property type="entry name" value="AAA"/>
    <property type="match status" value="1"/>
</dbReference>
<dbReference type="InterPro" id="IPR036640">
    <property type="entry name" value="ABC1_TM_sf"/>
</dbReference>
<dbReference type="NCBIfam" id="TIGR02203">
    <property type="entry name" value="MsbA_lipidA"/>
    <property type="match status" value="1"/>
</dbReference>
<evidence type="ECO:0000313" key="15">
    <source>
        <dbReference type="Proteomes" id="UP000190896"/>
    </source>
</evidence>
<sequence length="576" mass="63287">MESYNQYRRLLHYVKPHKIIFAVSIIATVVLATTEPVVAALMKPLLDGSFVDKDPTMIVLMPLLLVTLFVVRGIAGFISGTAMERVATHVVYDLRRQMIDRLLTLPSSYYDNNSAGVTLSKITFDVEQLTGAATKVLVVLVRDTIAIAGLLGWAIYLNWKLAPIALALVPIVVLLVRLISTRLRRISRTLQQYMGEMTHVLEEVIKGNRIVKLFGGQEYEKKRLQNSANKVRQYRVKNLTVSTANVQVIQIFAVTGLALMAYLAAKMDFTVGEFMSFFTAIALTLSPLKRLTAINSDLQRGLAAADTVFALLDQPPEHDAGQKRLSAEKIAGHLSIRSVGFSYPNHDETVLSDISIAIHPGENIALVGPSGSGKTSLTNLLPRFYTPSQGEILLEGTDIQKLPLNELRSHISLVSQDVVLFNDSIRANIAYGAAASANESNIVDAARAANALEFIEQMPEGMDTIIGDNGVRLSGGQRQRIAIARALLKDAPVLILDEATSALDTESEQLIQEAMDRLRKGRTTIIIAHRLSTIEHADKIIVLDKGAIVESGTHLELLKQDGLYSKLYQIQFAEQE</sequence>
<keyword evidence="6 14" id="KW-0067">ATP-binding</keyword>
<evidence type="ECO:0000256" key="8">
    <source>
        <dbReference type="ARBA" id="ARBA00022989"/>
    </source>
</evidence>
<evidence type="ECO:0000256" key="1">
    <source>
        <dbReference type="ARBA" id="ARBA00004651"/>
    </source>
</evidence>
<feature type="transmembrane region" description="Helical" evidence="11">
    <location>
        <begin position="57"/>
        <end position="75"/>
    </location>
</feature>
<keyword evidence="2" id="KW-0813">Transport</keyword>